<evidence type="ECO:0000313" key="2">
    <source>
        <dbReference type="EMBL" id="CAG1865260.1"/>
    </source>
</evidence>
<feature type="non-terminal residue" evidence="2">
    <location>
        <position position="1"/>
    </location>
</feature>
<feature type="compositionally biased region" description="Basic and acidic residues" evidence="1">
    <location>
        <begin position="31"/>
        <end position="68"/>
    </location>
</feature>
<feature type="compositionally biased region" description="Acidic residues" evidence="1">
    <location>
        <begin position="111"/>
        <end position="124"/>
    </location>
</feature>
<name>A0A8D7BII0_MUSAM</name>
<reference evidence="2" key="1">
    <citation type="submission" date="2021-03" db="EMBL/GenBank/DDBJ databases">
        <authorList>
            <consortium name="Genoscope - CEA"/>
            <person name="William W."/>
        </authorList>
    </citation>
    <scope>NUCLEOTIDE SEQUENCE</scope>
    <source>
        <strain evidence="2">Doubled-haploid Pahang</strain>
    </source>
</reference>
<dbReference type="EMBL" id="HG996475">
    <property type="protein sequence ID" value="CAG1865260.1"/>
    <property type="molecule type" value="Genomic_DNA"/>
</dbReference>
<dbReference type="AlphaFoldDB" id="A0A8D7BII0"/>
<feature type="compositionally biased region" description="Acidic residues" evidence="1">
    <location>
        <begin position="84"/>
        <end position="94"/>
    </location>
</feature>
<evidence type="ECO:0000256" key="1">
    <source>
        <dbReference type="SAM" id="MobiDB-lite"/>
    </source>
</evidence>
<feature type="region of interest" description="Disordered" evidence="1">
    <location>
        <begin position="31"/>
        <end position="151"/>
    </location>
</feature>
<accession>A0A8D7BII0</accession>
<protein>
    <submittedName>
        <fullName evidence="2">(wild Malaysian banana) hypothetical protein</fullName>
    </submittedName>
</protein>
<sequence>LSSITFFSRIATIAGGRLLATGRRIVLRSEQGVEQHERHPDCHGEQELRHGTRHYDLGADDGHQERGDQPAVDDLAEEGGIGEGLEEGAVEEGELGGGHEEEHGGAAAGEEGGEEEDPEEEGVVEAEGAGTVAGVLHDGGGAPEYAAVGRH</sequence>
<feature type="non-terminal residue" evidence="2">
    <location>
        <position position="151"/>
    </location>
</feature>
<organism evidence="2">
    <name type="scientific">Musa acuminata subsp. malaccensis</name>
    <name type="common">Wild banana</name>
    <name type="synonym">Musa malaccensis</name>
    <dbReference type="NCBI Taxonomy" id="214687"/>
    <lineage>
        <taxon>Eukaryota</taxon>
        <taxon>Viridiplantae</taxon>
        <taxon>Streptophyta</taxon>
        <taxon>Embryophyta</taxon>
        <taxon>Tracheophyta</taxon>
        <taxon>Spermatophyta</taxon>
        <taxon>Magnoliopsida</taxon>
        <taxon>Liliopsida</taxon>
        <taxon>Zingiberales</taxon>
        <taxon>Musaceae</taxon>
        <taxon>Musa</taxon>
    </lineage>
</organism>
<feature type="compositionally biased region" description="Low complexity" evidence="1">
    <location>
        <begin position="125"/>
        <end position="135"/>
    </location>
</feature>
<gene>
    <name evidence="2" type="ORF">GSMUA_03680.1</name>
</gene>
<proteinExistence type="predicted"/>